<reference evidence="3" key="2">
    <citation type="submission" date="2023-06" db="EMBL/GenBank/DDBJ databases">
        <authorList>
            <consortium name="Lawrence Berkeley National Laboratory"/>
            <person name="Mondo S.J."/>
            <person name="Hensen N."/>
            <person name="Bonometti L."/>
            <person name="Westerberg I."/>
            <person name="Brannstrom I.O."/>
            <person name="Guillou S."/>
            <person name="Cros-Aarteil S."/>
            <person name="Calhoun S."/>
            <person name="Haridas S."/>
            <person name="Kuo A."/>
            <person name="Pangilinan J."/>
            <person name="Riley R."/>
            <person name="Labutti K."/>
            <person name="Andreopoulos B."/>
            <person name="Lipzen A."/>
            <person name="Chen C."/>
            <person name="Yanf M."/>
            <person name="Daum C."/>
            <person name="Ng V."/>
            <person name="Clum A."/>
            <person name="Steindorff A."/>
            <person name="Ohm R."/>
            <person name="Martin F."/>
            <person name="Silar P."/>
            <person name="Natvig D."/>
            <person name="Lalanne C."/>
            <person name="Gautier V."/>
            <person name="Ament-Velasquez S.L."/>
            <person name="Kruys A."/>
            <person name="Hutchinson M.I."/>
            <person name="Powell A.J."/>
            <person name="Barry K."/>
            <person name="Miller A.N."/>
            <person name="Grigoriev I.V."/>
            <person name="Debuchy R."/>
            <person name="Gladieux P."/>
            <person name="Thoren M.H."/>
            <person name="Johannesson H."/>
        </authorList>
    </citation>
    <scope>NUCLEOTIDE SEQUENCE</scope>
    <source>
        <strain evidence="3">CBS 626.80</strain>
    </source>
</reference>
<keyword evidence="4" id="KW-1185">Reference proteome</keyword>
<proteinExistence type="predicted"/>
<reference evidence="3" key="1">
    <citation type="journal article" date="2023" name="Mol. Phylogenet. Evol.">
        <title>Genome-scale phylogeny and comparative genomics of the fungal order Sordariales.</title>
        <authorList>
            <person name="Hensen N."/>
            <person name="Bonometti L."/>
            <person name="Westerberg I."/>
            <person name="Brannstrom I.O."/>
            <person name="Guillou S."/>
            <person name="Cros-Aarteil S."/>
            <person name="Calhoun S."/>
            <person name="Haridas S."/>
            <person name="Kuo A."/>
            <person name="Mondo S."/>
            <person name="Pangilinan J."/>
            <person name="Riley R."/>
            <person name="LaButti K."/>
            <person name="Andreopoulos B."/>
            <person name="Lipzen A."/>
            <person name="Chen C."/>
            <person name="Yan M."/>
            <person name="Daum C."/>
            <person name="Ng V."/>
            <person name="Clum A."/>
            <person name="Steindorff A."/>
            <person name="Ohm R.A."/>
            <person name="Martin F."/>
            <person name="Silar P."/>
            <person name="Natvig D.O."/>
            <person name="Lalanne C."/>
            <person name="Gautier V."/>
            <person name="Ament-Velasquez S.L."/>
            <person name="Kruys A."/>
            <person name="Hutchinson M.I."/>
            <person name="Powell A.J."/>
            <person name="Barry K."/>
            <person name="Miller A.N."/>
            <person name="Grigoriev I.V."/>
            <person name="Debuchy R."/>
            <person name="Gladieux P."/>
            <person name="Hiltunen Thoren M."/>
            <person name="Johannesson H."/>
        </authorList>
    </citation>
    <scope>NUCLEOTIDE SEQUENCE</scope>
    <source>
        <strain evidence="3">CBS 626.80</strain>
    </source>
</reference>
<feature type="compositionally biased region" description="Basic and acidic residues" evidence="1">
    <location>
        <begin position="181"/>
        <end position="190"/>
    </location>
</feature>
<dbReference type="Pfam" id="PF25545">
    <property type="entry name" value="DUF7924"/>
    <property type="match status" value="1"/>
</dbReference>
<protein>
    <recommendedName>
        <fullName evidence="2">DUF7924 domain-containing protein</fullName>
    </recommendedName>
</protein>
<feature type="compositionally biased region" description="Basic and acidic residues" evidence="1">
    <location>
        <begin position="146"/>
        <end position="155"/>
    </location>
</feature>
<dbReference type="EMBL" id="MU859064">
    <property type="protein sequence ID" value="KAK3956586.1"/>
    <property type="molecule type" value="Genomic_DNA"/>
</dbReference>
<dbReference type="PANTHER" id="PTHR42470">
    <property type="entry name" value="VAST DOMAIN-CONTAINING PROTEIN"/>
    <property type="match status" value="1"/>
</dbReference>
<evidence type="ECO:0000313" key="3">
    <source>
        <dbReference type="EMBL" id="KAK3956586.1"/>
    </source>
</evidence>
<evidence type="ECO:0000313" key="4">
    <source>
        <dbReference type="Proteomes" id="UP001303222"/>
    </source>
</evidence>
<dbReference type="PANTHER" id="PTHR42470:SF2">
    <property type="match status" value="1"/>
</dbReference>
<dbReference type="AlphaFoldDB" id="A0AAN6SKP3"/>
<feature type="domain" description="DUF7924" evidence="2">
    <location>
        <begin position="1"/>
        <end position="97"/>
    </location>
</feature>
<dbReference type="Proteomes" id="UP001303222">
    <property type="component" value="Unassembled WGS sequence"/>
</dbReference>
<feature type="region of interest" description="Disordered" evidence="1">
    <location>
        <begin position="127"/>
        <end position="190"/>
    </location>
</feature>
<sequence length="190" mass="21784">MTLTVRGIVELFRTVKREDEVNRKILAFSVSHDHTSVRIYGHYPVIAGKDIKYYRHPIHRFDFTALDGKDKWIAYRFTKNVYDTWMPKHFENIRSAINQLPSELGFDVPPLSEATGLSQGNLMQSDASCASLPDERGSQSSIAGQQEKRDIEVHSHHTSHLVHKGKGRRTEQEFDGSASPTKDRKQNNFF</sequence>
<dbReference type="InterPro" id="IPR057684">
    <property type="entry name" value="DUF7924"/>
</dbReference>
<feature type="compositionally biased region" description="Basic residues" evidence="1">
    <location>
        <begin position="156"/>
        <end position="167"/>
    </location>
</feature>
<accession>A0AAN6SKP3</accession>
<comment type="caution">
    <text evidence="3">The sequence shown here is derived from an EMBL/GenBank/DDBJ whole genome shotgun (WGS) entry which is preliminary data.</text>
</comment>
<name>A0AAN6SKP3_9PEZI</name>
<evidence type="ECO:0000259" key="2">
    <source>
        <dbReference type="Pfam" id="PF25545"/>
    </source>
</evidence>
<organism evidence="3 4">
    <name type="scientific">Pseudoneurospora amorphoporcata</name>
    <dbReference type="NCBI Taxonomy" id="241081"/>
    <lineage>
        <taxon>Eukaryota</taxon>
        <taxon>Fungi</taxon>
        <taxon>Dikarya</taxon>
        <taxon>Ascomycota</taxon>
        <taxon>Pezizomycotina</taxon>
        <taxon>Sordariomycetes</taxon>
        <taxon>Sordariomycetidae</taxon>
        <taxon>Sordariales</taxon>
        <taxon>Sordariaceae</taxon>
        <taxon>Pseudoneurospora</taxon>
    </lineage>
</organism>
<gene>
    <name evidence="3" type="ORF">QBC32DRAFT_108488</name>
</gene>
<evidence type="ECO:0000256" key="1">
    <source>
        <dbReference type="SAM" id="MobiDB-lite"/>
    </source>
</evidence>